<dbReference type="InterPro" id="IPR047861">
    <property type="entry name" value="Ribosomal_eS7_CS"/>
</dbReference>
<dbReference type="GO" id="GO:0003735">
    <property type="term" value="F:structural constituent of ribosome"/>
    <property type="evidence" value="ECO:0007669"/>
    <property type="project" value="InterPro"/>
</dbReference>
<dbReference type="PANTHER" id="PTHR11278:SF0">
    <property type="entry name" value="SMALL RIBOSOMAL SUBUNIT PROTEIN ES7"/>
    <property type="match status" value="1"/>
</dbReference>
<organism evidence="5">
    <name type="scientific">Prasinoderma coloniale</name>
    <dbReference type="NCBI Taxonomy" id="156133"/>
    <lineage>
        <taxon>Eukaryota</taxon>
        <taxon>Viridiplantae</taxon>
        <taxon>Prasinodermophyta</taxon>
        <taxon>Prasinodermophyceae</taxon>
        <taxon>Prasinodermales</taxon>
        <taxon>Prasinodermaceae</taxon>
        <taxon>Prasinoderma</taxon>
    </lineage>
</organism>
<proteinExistence type="inferred from homology"/>
<dbReference type="GO" id="GO:0022627">
    <property type="term" value="C:cytosolic small ribosomal subunit"/>
    <property type="evidence" value="ECO:0007669"/>
    <property type="project" value="TreeGrafter"/>
</dbReference>
<accession>A0A7R9TNZ2</accession>
<dbReference type="GO" id="GO:0006364">
    <property type="term" value="P:rRNA processing"/>
    <property type="evidence" value="ECO:0007669"/>
    <property type="project" value="TreeGrafter"/>
</dbReference>
<evidence type="ECO:0000256" key="1">
    <source>
        <dbReference type="ARBA" id="ARBA00007820"/>
    </source>
</evidence>
<protein>
    <recommendedName>
        <fullName evidence="4">40S ribosomal protein S7</fullName>
    </recommendedName>
</protein>
<keyword evidence="3 4" id="KW-0687">Ribonucleoprotein</keyword>
<evidence type="ECO:0000313" key="5">
    <source>
        <dbReference type="EMBL" id="CAD8240619.1"/>
    </source>
</evidence>
<gene>
    <name evidence="5" type="ORF">PCOL08062_LOCUS6706</name>
</gene>
<dbReference type="EMBL" id="HBDZ01008781">
    <property type="protein sequence ID" value="CAD8240619.1"/>
    <property type="molecule type" value="Transcribed_RNA"/>
</dbReference>
<evidence type="ECO:0000256" key="3">
    <source>
        <dbReference type="ARBA" id="ARBA00023274"/>
    </source>
</evidence>
<name>A0A7R9TNZ2_9VIRI</name>
<dbReference type="GO" id="GO:0006412">
    <property type="term" value="P:translation"/>
    <property type="evidence" value="ECO:0007669"/>
    <property type="project" value="InterPro"/>
</dbReference>
<sequence length="188" mass="21411">MAAMQRKKIVKEGGAAPSDFEETVAQALFDLEATNAELKADLKDLYINGASEVNVSSNRRAIVIKVPFRLLKQFNRVQQRLVRELEKKFSGKDVVIVGNRRIMRPTKSLKDQRPRSRTLTAVHDALLEDLVYPVEIVGKRMRYKLDGSKLLRVFLDPKDRNTSEYKLETFAGVYSKMTGKAVTFEYGN</sequence>
<keyword evidence="2 4" id="KW-0689">Ribosomal protein</keyword>
<comment type="similarity">
    <text evidence="1 4">Belongs to the eukaryotic ribosomal protein eS7 family.</text>
</comment>
<reference evidence="5" key="1">
    <citation type="submission" date="2021-01" db="EMBL/GenBank/DDBJ databases">
        <authorList>
            <person name="Corre E."/>
            <person name="Pelletier E."/>
            <person name="Niang G."/>
            <person name="Scheremetjew M."/>
            <person name="Finn R."/>
            <person name="Kale V."/>
            <person name="Holt S."/>
            <person name="Cochrane G."/>
            <person name="Meng A."/>
            <person name="Brown T."/>
            <person name="Cohen L."/>
        </authorList>
    </citation>
    <scope>NUCLEOTIDE SEQUENCE</scope>
    <source>
        <strain evidence="5">CCMP1413</strain>
    </source>
</reference>
<dbReference type="Pfam" id="PF01251">
    <property type="entry name" value="Ribosomal_S7e"/>
    <property type="match status" value="1"/>
</dbReference>
<dbReference type="InterPro" id="IPR000554">
    <property type="entry name" value="Ribosomal_eS7"/>
</dbReference>
<dbReference type="PANTHER" id="PTHR11278">
    <property type="entry name" value="40S RIBOSOMAL PROTEIN S7"/>
    <property type="match status" value="1"/>
</dbReference>
<evidence type="ECO:0000256" key="2">
    <source>
        <dbReference type="ARBA" id="ARBA00022980"/>
    </source>
</evidence>
<dbReference type="AlphaFoldDB" id="A0A7R9TNZ2"/>
<dbReference type="GO" id="GO:0032040">
    <property type="term" value="C:small-subunit processome"/>
    <property type="evidence" value="ECO:0007669"/>
    <property type="project" value="TreeGrafter"/>
</dbReference>
<dbReference type="PROSITE" id="PS00948">
    <property type="entry name" value="RIBOSOMAL_S7E"/>
    <property type="match status" value="1"/>
</dbReference>
<evidence type="ECO:0000256" key="4">
    <source>
        <dbReference type="RuleBase" id="RU364105"/>
    </source>
</evidence>
<dbReference type="GO" id="GO:0042274">
    <property type="term" value="P:ribosomal small subunit biogenesis"/>
    <property type="evidence" value="ECO:0007669"/>
    <property type="project" value="TreeGrafter"/>
</dbReference>
<dbReference type="GO" id="GO:0030686">
    <property type="term" value="C:90S preribosome"/>
    <property type="evidence" value="ECO:0007669"/>
    <property type="project" value="TreeGrafter"/>
</dbReference>